<feature type="active site" evidence="3">
    <location>
        <position position="244"/>
    </location>
</feature>
<dbReference type="PROSITE" id="PS00070">
    <property type="entry name" value="ALDEHYDE_DEHYDR_CYS"/>
    <property type="match status" value="1"/>
</dbReference>
<sequence length="475" mass="50872">MNFDADYTMTIDGLGVAGASTFPVINPANEQVIAQAPDCSREQLDLAVAAARKAFPKWRATPFEERRALLQAMAGAIFANLDGLKRLLTLEQGKPFADAEFEVGGAGFFLQGTATMDLPVTVNEDSAERRSETRHVPIGVVGAISPWNFPVILAIFKLGPALFAGNTVVLKPSPFTPLTTLKLGEILRDVLPPGVLNVVTGGDALGPWMTEHKGIDKVSFTGSTQTGRRVMQSASASLKRVTLELGGNDAAIVLPDVDVNKVAPELFWAAFRNNGQICIASKRTYVHKDVYEPLSKAIVDYARTIKVGDGSEQGTLIGPIQNKQQYQRVKDLIADSKAQGHKFLLGGEDHDGPGYFVPLTILDNPPEDARIVNEEQFGPIMPLLKVDSIEEAIAKANASEYGLGGSVWSADTQKALAVGEQLETGTVWINETQHLSPTAAFAGHKQSGVGVENGVEGLLEYTNAQTIVVKRSTAA</sequence>
<dbReference type="GO" id="GO:0016620">
    <property type="term" value="F:oxidoreductase activity, acting on the aldehyde or oxo group of donors, NAD or NADP as acceptor"/>
    <property type="evidence" value="ECO:0007669"/>
    <property type="project" value="InterPro"/>
</dbReference>
<dbReference type="RefSeq" id="WP_119777053.1">
    <property type="nucleotide sequence ID" value="NZ_QYUK01000011.1"/>
</dbReference>
<dbReference type="EMBL" id="QYUK01000011">
    <property type="protein sequence ID" value="RJF86415.1"/>
    <property type="molecule type" value="Genomic_DNA"/>
</dbReference>
<evidence type="ECO:0000256" key="3">
    <source>
        <dbReference type="PROSITE-ProRule" id="PRU10007"/>
    </source>
</evidence>
<dbReference type="InterPro" id="IPR015590">
    <property type="entry name" value="Aldehyde_DH_dom"/>
</dbReference>
<dbReference type="PANTHER" id="PTHR11699">
    <property type="entry name" value="ALDEHYDE DEHYDROGENASE-RELATED"/>
    <property type="match status" value="1"/>
</dbReference>
<comment type="similarity">
    <text evidence="1 4">Belongs to the aldehyde dehydrogenase family.</text>
</comment>
<dbReference type="Gene3D" id="3.40.309.10">
    <property type="entry name" value="Aldehyde Dehydrogenase, Chain A, domain 2"/>
    <property type="match status" value="1"/>
</dbReference>
<dbReference type="CDD" id="cd07106">
    <property type="entry name" value="ALDH_AldA-AAD23400"/>
    <property type="match status" value="1"/>
</dbReference>
<evidence type="ECO:0000313" key="7">
    <source>
        <dbReference type="Proteomes" id="UP000284605"/>
    </source>
</evidence>
<dbReference type="InterPro" id="IPR016160">
    <property type="entry name" value="Ald_DH_CS_CYS"/>
</dbReference>
<dbReference type="InterPro" id="IPR016161">
    <property type="entry name" value="Ald_DH/histidinol_DH"/>
</dbReference>
<feature type="domain" description="Aldehyde dehydrogenase" evidence="5">
    <location>
        <begin position="20"/>
        <end position="467"/>
    </location>
</feature>
<dbReference type="InterPro" id="IPR044086">
    <property type="entry name" value="LUC3-like"/>
</dbReference>
<comment type="caution">
    <text evidence="6">The sequence shown here is derived from an EMBL/GenBank/DDBJ whole genome shotgun (WGS) entry which is preliminary data.</text>
</comment>
<dbReference type="Pfam" id="PF00171">
    <property type="entry name" value="Aldedh"/>
    <property type="match status" value="1"/>
</dbReference>
<dbReference type="PROSITE" id="PS00687">
    <property type="entry name" value="ALDEHYDE_DEHYDR_GLU"/>
    <property type="match status" value="1"/>
</dbReference>
<dbReference type="FunFam" id="3.40.605.10:FF:000007">
    <property type="entry name" value="NAD/NADP-dependent betaine aldehyde dehydrogenase"/>
    <property type="match status" value="1"/>
</dbReference>
<evidence type="ECO:0000256" key="2">
    <source>
        <dbReference type="ARBA" id="ARBA00023002"/>
    </source>
</evidence>
<proteinExistence type="inferred from homology"/>
<dbReference type="InterPro" id="IPR029510">
    <property type="entry name" value="Ald_DH_CS_GLU"/>
</dbReference>
<dbReference type="FunFam" id="3.40.309.10:FF:000009">
    <property type="entry name" value="Aldehyde dehydrogenase A"/>
    <property type="match status" value="1"/>
</dbReference>
<evidence type="ECO:0000313" key="6">
    <source>
        <dbReference type="EMBL" id="RJF86415.1"/>
    </source>
</evidence>
<evidence type="ECO:0000259" key="5">
    <source>
        <dbReference type="Pfam" id="PF00171"/>
    </source>
</evidence>
<evidence type="ECO:0000256" key="1">
    <source>
        <dbReference type="ARBA" id="ARBA00009986"/>
    </source>
</evidence>
<dbReference type="InterPro" id="IPR016162">
    <property type="entry name" value="Ald_DH_N"/>
</dbReference>
<gene>
    <name evidence="6" type="ORF">D3874_04735</name>
</gene>
<dbReference type="OrthoDB" id="9772584at2"/>
<dbReference type="AlphaFoldDB" id="A0A418W8S6"/>
<dbReference type="Proteomes" id="UP000284605">
    <property type="component" value="Unassembled WGS sequence"/>
</dbReference>
<accession>A0A418W8S6</accession>
<name>A0A418W8S6_9PROT</name>
<dbReference type="Gene3D" id="3.40.605.10">
    <property type="entry name" value="Aldehyde Dehydrogenase, Chain A, domain 1"/>
    <property type="match status" value="1"/>
</dbReference>
<dbReference type="InterPro" id="IPR016163">
    <property type="entry name" value="Ald_DH_C"/>
</dbReference>
<keyword evidence="2 4" id="KW-0560">Oxidoreductase</keyword>
<reference evidence="6 7" key="1">
    <citation type="submission" date="2018-09" db="EMBL/GenBank/DDBJ databases">
        <authorList>
            <person name="Zhu H."/>
        </authorList>
    </citation>
    <scope>NUCLEOTIDE SEQUENCE [LARGE SCALE GENOMIC DNA]</scope>
    <source>
        <strain evidence="6 7">K1W22B-8</strain>
    </source>
</reference>
<keyword evidence="7" id="KW-1185">Reference proteome</keyword>
<dbReference type="SUPFAM" id="SSF53720">
    <property type="entry name" value="ALDH-like"/>
    <property type="match status" value="1"/>
</dbReference>
<protein>
    <submittedName>
        <fullName evidence="6">Aldehyde dehydrogenase family protein</fullName>
    </submittedName>
</protein>
<evidence type="ECO:0000256" key="4">
    <source>
        <dbReference type="RuleBase" id="RU003345"/>
    </source>
</evidence>
<organism evidence="6 7">
    <name type="scientific">Oleomonas cavernae</name>
    <dbReference type="NCBI Taxonomy" id="2320859"/>
    <lineage>
        <taxon>Bacteria</taxon>
        <taxon>Pseudomonadati</taxon>
        <taxon>Pseudomonadota</taxon>
        <taxon>Alphaproteobacteria</taxon>
        <taxon>Acetobacterales</taxon>
        <taxon>Acetobacteraceae</taxon>
        <taxon>Oleomonas</taxon>
    </lineage>
</organism>